<keyword evidence="1" id="KW-0732">Signal</keyword>
<dbReference type="EMBL" id="PISJ01000022">
    <property type="protein sequence ID" value="PKF31419.1"/>
    <property type="molecule type" value="Genomic_DNA"/>
</dbReference>
<name>A0A2N0WAB1_9GAMM</name>
<sequence>MTNRLILAISLLCCSTVLWAKTEVLAQAGEGKIIKRNCNVKTDACDYIKIYKGQEKVLISQWNKTARAYQFTPKLIGFQLGATGSAHILTVYDQDNKQQEFFELLKMSPDQKCFVTKQQLDKEHDKVVFYRLPELKPYLSISKKDPKFSEMGQIGYSTFFDESDASFNFGYDAEEDGEKYFQEIKVENPCSLKPKIIKQGDEQN</sequence>
<evidence type="ECO:0000256" key="1">
    <source>
        <dbReference type="SAM" id="SignalP"/>
    </source>
</evidence>
<organism evidence="2 3">
    <name type="scientific">Acinetobacter proteolyticus</name>
    <dbReference type="NCBI Taxonomy" id="1776741"/>
    <lineage>
        <taxon>Bacteria</taxon>
        <taxon>Pseudomonadati</taxon>
        <taxon>Pseudomonadota</taxon>
        <taxon>Gammaproteobacteria</taxon>
        <taxon>Moraxellales</taxon>
        <taxon>Moraxellaceae</taxon>
        <taxon>Acinetobacter</taxon>
    </lineage>
</organism>
<dbReference type="Proteomes" id="UP000233553">
    <property type="component" value="Unassembled WGS sequence"/>
</dbReference>
<comment type="caution">
    <text evidence="2">The sequence shown here is derived from an EMBL/GenBank/DDBJ whole genome shotgun (WGS) entry which is preliminary data.</text>
</comment>
<reference evidence="2 3" key="1">
    <citation type="submission" date="2017-12" db="EMBL/GenBank/DDBJ databases">
        <title>Draft Genome sequences of multiple microbial strains isolated from spacecraft associated surfaces.</title>
        <authorList>
            <person name="Seuylemezian A."/>
            <person name="Vaishampayan P."/>
            <person name="Venkateswaran K."/>
        </authorList>
    </citation>
    <scope>NUCLEOTIDE SEQUENCE [LARGE SCALE GENOMIC DNA]</scope>
    <source>
        <strain evidence="2 3">2P01AA</strain>
    </source>
</reference>
<feature type="chain" id="PRO_5014703030" evidence="1">
    <location>
        <begin position="21"/>
        <end position="204"/>
    </location>
</feature>
<dbReference type="RefSeq" id="WP_101237540.1">
    <property type="nucleotide sequence ID" value="NZ_PISJ01000022.1"/>
</dbReference>
<accession>A0A2N0WAB1</accession>
<evidence type="ECO:0000313" key="2">
    <source>
        <dbReference type="EMBL" id="PKF31419.1"/>
    </source>
</evidence>
<protein>
    <submittedName>
        <fullName evidence="2">Uncharacterized protein</fullName>
    </submittedName>
</protein>
<feature type="signal peptide" evidence="1">
    <location>
        <begin position="1"/>
        <end position="20"/>
    </location>
</feature>
<proteinExistence type="predicted"/>
<gene>
    <name evidence="2" type="ORF">CW311_19315</name>
</gene>
<evidence type="ECO:0000313" key="3">
    <source>
        <dbReference type="Proteomes" id="UP000233553"/>
    </source>
</evidence>
<dbReference type="AlphaFoldDB" id="A0A2N0WAB1"/>